<dbReference type="Proteomes" id="UP000053097">
    <property type="component" value="Unassembled WGS sequence"/>
</dbReference>
<dbReference type="EMBL" id="KK108395">
    <property type="protein sequence ID" value="EZA46729.1"/>
    <property type="molecule type" value="Genomic_DNA"/>
</dbReference>
<sequence>MTRQRNEKAEVGRGSVHYPFNFKYREEHSPIDFMQITRLVGQLYVLVPE</sequence>
<keyword evidence="2" id="KW-1185">Reference proteome</keyword>
<evidence type="ECO:0000313" key="2">
    <source>
        <dbReference type="Proteomes" id="UP000053097"/>
    </source>
</evidence>
<name>A0A026VV73_OOCBI</name>
<reference evidence="1 2" key="1">
    <citation type="journal article" date="2014" name="Curr. Biol.">
        <title>The genome of the clonal raider ant Cerapachys biroi.</title>
        <authorList>
            <person name="Oxley P.R."/>
            <person name="Ji L."/>
            <person name="Fetter-Pruneda I."/>
            <person name="McKenzie S.K."/>
            <person name="Li C."/>
            <person name="Hu H."/>
            <person name="Zhang G."/>
            <person name="Kronauer D.J."/>
        </authorList>
    </citation>
    <scope>NUCLEOTIDE SEQUENCE [LARGE SCALE GENOMIC DNA]</scope>
</reference>
<protein>
    <submittedName>
        <fullName evidence="1">Uncharacterized protein</fullName>
    </submittedName>
</protein>
<proteinExistence type="predicted"/>
<organism evidence="1 2">
    <name type="scientific">Ooceraea biroi</name>
    <name type="common">Clonal raider ant</name>
    <name type="synonym">Cerapachys biroi</name>
    <dbReference type="NCBI Taxonomy" id="2015173"/>
    <lineage>
        <taxon>Eukaryota</taxon>
        <taxon>Metazoa</taxon>
        <taxon>Ecdysozoa</taxon>
        <taxon>Arthropoda</taxon>
        <taxon>Hexapoda</taxon>
        <taxon>Insecta</taxon>
        <taxon>Pterygota</taxon>
        <taxon>Neoptera</taxon>
        <taxon>Endopterygota</taxon>
        <taxon>Hymenoptera</taxon>
        <taxon>Apocrita</taxon>
        <taxon>Aculeata</taxon>
        <taxon>Formicoidea</taxon>
        <taxon>Formicidae</taxon>
        <taxon>Dorylinae</taxon>
        <taxon>Ooceraea</taxon>
    </lineage>
</organism>
<gene>
    <name evidence="1" type="ORF">X777_02389</name>
</gene>
<dbReference type="AlphaFoldDB" id="A0A026VV73"/>
<evidence type="ECO:0000313" key="1">
    <source>
        <dbReference type="EMBL" id="EZA46729.1"/>
    </source>
</evidence>
<accession>A0A026VV73</accession>